<organism evidence="1 2">
    <name type="scientific">Penicillium rubens (strain ATCC 28089 / DSM 1075 / NRRL 1951 / Wisconsin 54-1255)</name>
    <name type="common">Penicillium chrysogenum</name>
    <dbReference type="NCBI Taxonomy" id="500485"/>
    <lineage>
        <taxon>Eukaryota</taxon>
        <taxon>Fungi</taxon>
        <taxon>Dikarya</taxon>
        <taxon>Ascomycota</taxon>
        <taxon>Pezizomycotina</taxon>
        <taxon>Eurotiomycetes</taxon>
        <taxon>Eurotiomycetidae</taxon>
        <taxon>Eurotiales</taxon>
        <taxon>Aspergillaceae</taxon>
        <taxon>Penicillium</taxon>
        <taxon>Penicillium chrysogenum species complex</taxon>
    </lineage>
</organism>
<dbReference type="OrthoDB" id="16747at2759"/>
<accession>B6HQX2</accession>
<reference evidence="1 2" key="1">
    <citation type="journal article" date="2008" name="Nat. Biotechnol.">
        <title>Genome sequencing and analysis of the filamentous fungus Penicillium chrysogenum.</title>
        <authorList>
            <person name="van den Berg M.A."/>
            <person name="Albang R."/>
            <person name="Albermann K."/>
            <person name="Badger J.H."/>
            <person name="Daran J.-M."/>
            <person name="Driessen A.J.M."/>
            <person name="Garcia-Estrada C."/>
            <person name="Fedorova N.D."/>
            <person name="Harris D.M."/>
            <person name="Heijne W.H.M."/>
            <person name="Joardar V.S."/>
            <person name="Kiel J.A.K.W."/>
            <person name="Kovalchuk A."/>
            <person name="Martin J.F."/>
            <person name="Nierman W.C."/>
            <person name="Nijland J.G."/>
            <person name="Pronk J.T."/>
            <person name="Roubos J.A."/>
            <person name="van der Klei I.J."/>
            <person name="van Peij N.N.M.E."/>
            <person name="Veenhuis M."/>
            <person name="von Doehren H."/>
            <person name="Wagner C."/>
            <person name="Wortman J.R."/>
            <person name="Bovenberg R.A.L."/>
        </authorList>
    </citation>
    <scope>NUCLEOTIDE SEQUENCE [LARGE SCALE GENOMIC DNA]</scope>
    <source>
        <strain evidence="2">ATCC 28089 / DSM 1075 / NRRL 1951 / Wisconsin 54-1255</strain>
    </source>
</reference>
<name>B6HQX2_PENRW</name>
<dbReference type="BioCyc" id="PCHR:PC22G24630-MONOMER"/>
<dbReference type="AlphaFoldDB" id="B6HQX2"/>
<dbReference type="VEuPathDB" id="FungiDB:PCH_Pc22g24630"/>
<sequence length="118" mass="12524">MSPCGDPADGRHRAPSGIHLGHLNATRALFKSQNDGTDACCTPVLEHHELEASNYEQCPAVTLSETPSVTPGADGWEVRTLPNGQGGESVLQDWAGWRKGKDFIVVNGGICSKEAAKI</sequence>
<protein>
    <submittedName>
        <fullName evidence="1">Pc22g24630 protein</fullName>
    </submittedName>
</protein>
<proteinExistence type="predicted"/>
<keyword evidence="2" id="KW-1185">Reference proteome</keyword>
<dbReference type="HOGENOM" id="CLU_2073943_0_0_1"/>
<dbReference type="STRING" id="500485.B6HQX2"/>
<dbReference type="EMBL" id="AM920437">
    <property type="protein sequence ID" value="CAP99751.1"/>
    <property type="molecule type" value="Genomic_DNA"/>
</dbReference>
<gene>
    <name evidence="1" type="ORF">Pc22g24630</name>
    <name evidence="1" type="ORF">PCH_Pc22g24630</name>
</gene>
<dbReference type="Proteomes" id="UP000000724">
    <property type="component" value="Contig Pc00c22"/>
</dbReference>
<evidence type="ECO:0000313" key="1">
    <source>
        <dbReference type="EMBL" id="CAP99751.1"/>
    </source>
</evidence>
<evidence type="ECO:0000313" key="2">
    <source>
        <dbReference type="Proteomes" id="UP000000724"/>
    </source>
</evidence>